<dbReference type="InterPro" id="IPR008030">
    <property type="entry name" value="NmrA-like"/>
</dbReference>
<dbReference type="PANTHER" id="PTHR42748">
    <property type="entry name" value="NITROGEN METABOLITE REPRESSION PROTEIN NMRA FAMILY MEMBER"/>
    <property type="match status" value="1"/>
</dbReference>
<dbReference type="VEuPathDB" id="FungiDB:ATEG_05935"/>
<name>A0A5M3Z607_ASPTE</name>
<evidence type="ECO:0000313" key="4">
    <source>
        <dbReference type="EMBL" id="GFF17766.1"/>
    </source>
</evidence>
<dbReference type="PANTHER" id="PTHR42748:SF11">
    <property type="entry name" value="NMRA-LIKE DOMAIN-CONTAINING PROTEIN"/>
    <property type="match status" value="1"/>
</dbReference>
<dbReference type="CDD" id="cd05251">
    <property type="entry name" value="NmrA_like_SDR_a"/>
    <property type="match status" value="1"/>
</dbReference>
<comment type="caution">
    <text evidence="4">The sequence shown here is derived from an EMBL/GenBank/DDBJ whole genome shotgun (WGS) entry which is preliminary data.</text>
</comment>
<evidence type="ECO:0000313" key="5">
    <source>
        <dbReference type="Proteomes" id="UP000452235"/>
    </source>
</evidence>
<feature type="domain" description="NmrA-like" evidence="3">
    <location>
        <begin position="2"/>
        <end position="299"/>
    </location>
</feature>
<dbReference type="InterPro" id="IPR036291">
    <property type="entry name" value="NAD(P)-bd_dom_sf"/>
</dbReference>
<comment type="similarity">
    <text evidence="1">Belongs to the NmrA-type oxidoreductase family.</text>
</comment>
<reference evidence="4 5" key="1">
    <citation type="submission" date="2020-01" db="EMBL/GenBank/DDBJ databases">
        <title>Aspergillus terreus IFO 6365 whole genome shotgun sequence.</title>
        <authorList>
            <person name="Kanamasa S."/>
            <person name="Takahashi H."/>
        </authorList>
    </citation>
    <scope>NUCLEOTIDE SEQUENCE [LARGE SCALE GENOMIC DNA]</scope>
    <source>
        <strain evidence="4 5">IFO 6365</strain>
    </source>
</reference>
<proteinExistence type="inferred from homology"/>
<gene>
    <name evidence="4" type="ORF">ATEIFO6365_0007031500</name>
</gene>
<protein>
    <submittedName>
        <fullName evidence="4">HSCARG dehydrogenase</fullName>
    </submittedName>
</protein>
<dbReference type="GO" id="GO:0005634">
    <property type="term" value="C:nucleus"/>
    <property type="evidence" value="ECO:0007669"/>
    <property type="project" value="TreeGrafter"/>
</dbReference>
<dbReference type="Gene3D" id="3.90.25.10">
    <property type="entry name" value="UDP-galactose 4-epimerase, domain 1"/>
    <property type="match status" value="1"/>
</dbReference>
<dbReference type="Proteomes" id="UP000452235">
    <property type="component" value="Unassembled WGS sequence"/>
</dbReference>
<dbReference type="Pfam" id="PF05368">
    <property type="entry name" value="NmrA"/>
    <property type="match status" value="1"/>
</dbReference>
<accession>A0A5M3Z607</accession>
<dbReference type="Gene3D" id="3.40.50.720">
    <property type="entry name" value="NAD(P)-binding Rossmann-like Domain"/>
    <property type="match status" value="1"/>
</dbReference>
<keyword evidence="5" id="KW-1185">Reference proteome</keyword>
<dbReference type="InterPro" id="IPR051164">
    <property type="entry name" value="NmrA-like_oxidored"/>
</dbReference>
<organism evidence="4 5">
    <name type="scientific">Aspergillus terreus</name>
    <dbReference type="NCBI Taxonomy" id="33178"/>
    <lineage>
        <taxon>Eukaryota</taxon>
        <taxon>Fungi</taxon>
        <taxon>Dikarya</taxon>
        <taxon>Ascomycota</taxon>
        <taxon>Pezizomycotina</taxon>
        <taxon>Eurotiomycetes</taxon>
        <taxon>Eurotiomycetidae</taxon>
        <taxon>Eurotiales</taxon>
        <taxon>Aspergillaceae</taxon>
        <taxon>Aspergillus</taxon>
        <taxon>Aspergillus subgen. Circumdati</taxon>
    </lineage>
</organism>
<dbReference type="OrthoDB" id="3358371at2759"/>
<dbReference type="EMBL" id="BLJY01000007">
    <property type="protein sequence ID" value="GFF17766.1"/>
    <property type="molecule type" value="Genomic_DNA"/>
</dbReference>
<evidence type="ECO:0000256" key="1">
    <source>
        <dbReference type="ARBA" id="ARBA00006328"/>
    </source>
</evidence>
<sequence>MSKLVIFGATGQQGHSILTTVHNDPFLSKQYSIRAITRNTSHPTAQEIAKKGIEVVQADLDAPASLPAALEGADAVVLITATVYDAELKEREFRQVQAVGDASVAAGVKFLIYSSCVHSANLWNGRAVDAFDSKAEAETYLRSLPLKTAFFAPGMFMQNLATFMAPRPAGDGTYSIASIVSPDAKIPLIDVVGDSGTFVASLLRDTEKAAGTTLYAATSMYGFKEIVEIISRVSGKQVNYVRLPEEVYAGFMKPDQGQRMVAMMRFFEEVGYFGPDTEKLVDETLKQVDGKLTSFEEFAEKHLVKF</sequence>
<evidence type="ECO:0000256" key="2">
    <source>
        <dbReference type="ARBA" id="ARBA00022857"/>
    </source>
</evidence>
<keyword evidence="2" id="KW-0521">NADP</keyword>
<evidence type="ECO:0000259" key="3">
    <source>
        <dbReference type="Pfam" id="PF05368"/>
    </source>
</evidence>
<dbReference type="SUPFAM" id="SSF51735">
    <property type="entry name" value="NAD(P)-binding Rossmann-fold domains"/>
    <property type="match status" value="1"/>
</dbReference>
<dbReference type="AlphaFoldDB" id="A0A5M3Z607"/>